<name>A0A2T2Z273_9NOCA</name>
<comment type="caution">
    <text evidence="1">The sequence shown here is derived from an EMBL/GenBank/DDBJ whole genome shotgun (WGS) entry which is preliminary data.</text>
</comment>
<evidence type="ECO:0000313" key="1">
    <source>
        <dbReference type="EMBL" id="PSR61858.1"/>
    </source>
</evidence>
<sequence length="97" mass="10450">MAEPPSRVSMSARVSSRRCAASPRGVAALAMATLGRQRFMSIRSAALTYSTGRRTAKTRGGTPNALRLAIVAAMPDRLRRAVAVIRLHPLPAERVRP</sequence>
<gene>
    <name evidence="1" type="ORF">C8259_16890</name>
</gene>
<reference evidence="1 2" key="1">
    <citation type="submission" date="2018-02" db="EMBL/GenBank/DDBJ databases">
        <title>8 Nocardia nova and 1 Nocardia cyriacigeorgica strain used for evolution to TMP-SMX.</title>
        <authorList>
            <person name="Mehta H."/>
            <person name="Weng J."/>
            <person name="Shamoo Y."/>
        </authorList>
    </citation>
    <scope>NUCLEOTIDE SEQUENCE [LARGE SCALE GENOMIC DNA]</scope>
    <source>
        <strain evidence="1 2">ATCC 33727</strain>
    </source>
</reference>
<protein>
    <submittedName>
        <fullName evidence="1">Uncharacterized protein</fullName>
    </submittedName>
</protein>
<dbReference type="Proteomes" id="UP000241647">
    <property type="component" value="Unassembled WGS sequence"/>
</dbReference>
<accession>A0A2T2Z273</accession>
<organism evidence="1 2">
    <name type="scientific">Nocardia nova</name>
    <dbReference type="NCBI Taxonomy" id="37330"/>
    <lineage>
        <taxon>Bacteria</taxon>
        <taxon>Bacillati</taxon>
        <taxon>Actinomycetota</taxon>
        <taxon>Actinomycetes</taxon>
        <taxon>Mycobacteriales</taxon>
        <taxon>Nocardiaceae</taxon>
        <taxon>Nocardia</taxon>
    </lineage>
</organism>
<dbReference type="EMBL" id="PYHS01000008">
    <property type="protein sequence ID" value="PSR61858.1"/>
    <property type="molecule type" value="Genomic_DNA"/>
</dbReference>
<dbReference type="AlphaFoldDB" id="A0A2T2Z273"/>
<evidence type="ECO:0000313" key="2">
    <source>
        <dbReference type="Proteomes" id="UP000241647"/>
    </source>
</evidence>
<proteinExistence type="predicted"/>